<dbReference type="Pfam" id="PF08309">
    <property type="entry name" value="LVIVD"/>
    <property type="match status" value="2"/>
</dbReference>
<sequence>VPVLISAPVWFNMLGRLHRNRMTRMTMTSRPFLLTVLLPAIVFSPLTAQGGYGSAVGVVGDDIIVLKPTYGQGPGAALVYGRDIDGGWQVMDQLGAFARTSNGEGLSPSIAVSGDMLFVAAADADVRWGAHVFQQNALRAWSNLESLELGTAPDDGEPEWNYEALTGVLQPPLRTVASDGDRVLVASIGEFGGAVVYERSFDSGSWIERARFERSEPEPYDGFGVSLGISGDVAIVGAPQHGRSGAAYVFSRDRLSGEWREAALIAAPSPFPNSEFGTAVAIDGEVVLIGHPGTSESRGIVVEFTWDDARETWMEQDRIAPRMREVGDRFGSSFAFRENEMLVGAPGTDEGRGGIHRFVRNRRGDVWQAVEIFSVQGGEPGFALGSSVAIGPDVAVAGAPGADGGMGRAAIFSRPANGRWGVEGEWLSLSSELPMITGGEVLCTDGQAGQFECSEVDLLAFLPLTELGMAAGSRALAGGVTDVWGWTDPETSREYALVGRIGGASMVDVTDPSRPAYVGLLAVEDGTAQDIKVYADHAFFIGADSTGMPVFDLRRLRGVSGFPVTLTADARYDGIASAHNLVIDTQSGFAFPVGASGGGDTCGGGLHMVDIRNPTTPTFAGCYTDTEGLVWAGRTHDAQCVEYTGPDDDFQGRQICFASNETALRIVDVTDKDDPVPIAAATYPGMAYIHQGWLTEDQRYYYMNDELDELTGLAQRTRTLVWDVAELDDPVLVAEHFGSTTATDHNLYIKGDRMYQANYQAGLGILDISNPESPEEIGFFDTTPYGENPSTLAGAWTAYPFFESGTLIVSSTQEGLFLLRPAGC</sequence>
<evidence type="ECO:0008006" key="3">
    <source>
        <dbReference type="Google" id="ProtNLM"/>
    </source>
</evidence>
<dbReference type="Gene3D" id="2.130.10.130">
    <property type="entry name" value="Integrin alpha, N-terminal"/>
    <property type="match status" value="2"/>
</dbReference>
<dbReference type="PANTHER" id="PTHR38787">
    <property type="entry name" value="REGULATORY P DOMAIN-CONTAINING PROTEIN"/>
    <property type="match status" value="1"/>
</dbReference>
<dbReference type="EMBL" id="UINC01001121">
    <property type="protein sequence ID" value="SUZ71429.1"/>
    <property type="molecule type" value="Genomic_DNA"/>
</dbReference>
<dbReference type="InterPro" id="IPR028994">
    <property type="entry name" value="Integrin_alpha_N"/>
</dbReference>
<accession>A0A381PZJ8</accession>
<dbReference type="PANTHER" id="PTHR38787:SF3">
    <property type="entry name" value="REGULATORY P DOMAIN-CONTAINING PROTEIN"/>
    <property type="match status" value="1"/>
</dbReference>
<dbReference type="AlphaFoldDB" id="A0A381PZJ8"/>
<dbReference type="InterPro" id="IPR013211">
    <property type="entry name" value="LVIVD"/>
</dbReference>
<reference evidence="2" key="1">
    <citation type="submission" date="2018-05" db="EMBL/GenBank/DDBJ databases">
        <authorList>
            <person name="Lanie J.A."/>
            <person name="Ng W.-L."/>
            <person name="Kazmierczak K.M."/>
            <person name="Andrzejewski T.M."/>
            <person name="Davidsen T.M."/>
            <person name="Wayne K.J."/>
            <person name="Tettelin H."/>
            <person name="Glass J.I."/>
            <person name="Rusch D."/>
            <person name="Podicherti R."/>
            <person name="Tsui H.-C.T."/>
            <person name="Winkler M.E."/>
        </authorList>
    </citation>
    <scope>NUCLEOTIDE SEQUENCE</scope>
</reference>
<proteinExistence type="predicted"/>
<organism evidence="2">
    <name type="scientific">marine metagenome</name>
    <dbReference type="NCBI Taxonomy" id="408172"/>
    <lineage>
        <taxon>unclassified sequences</taxon>
        <taxon>metagenomes</taxon>
        <taxon>ecological metagenomes</taxon>
    </lineage>
</organism>
<gene>
    <name evidence="2" type="ORF">METZ01_LOCUS24283</name>
</gene>
<name>A0A381PZJ8_9ZZZZ</name>
<dbReference type="NCBIfam" id="TIGR04312">
    <property type="entry name" value="choice_anch_B"/>
    <property type="match status" value="1"/>
</dbReference>
<dbReference type="GO" id="GO:0005576">
    <property type="term" value="C:extracellular region"/>
    <property type="evidence" value="ECO:0007669"/>
    <property type="project" value="TreeGrafter"/>
</dbReference>
<feature type="non-terminal residue" evidence="2">
    <location>
        <position position="1"/>
    </location>
</feature>
<evidence type="ECO:0000256" key="1">
    <source>
        <dbReference type="ARBA" id="ARBA00022729"/>
    </source>
</evidence>
<dbReference type="SUPFAM" id="SSF69318">
    <property type="entry name" value="Integrin alpha N-terminal domain"/>
    <property type="match status" value="1"/>
</dbReference>
<protein>
    <recommendedName>
        <fullName evidence="3">Choice-of-anchor B family protein</fullName>
    </recommendedName>
</protein>
<keyword evidence="1" id="KW-0732">Signal</keyword>
<dbReference type="InterPro" id="IPR027589">
    <property type="entry name" value="Choice_anch_B"/>
</dbReference>
<dbReference type="InterPro" id="IPR013517">
    <property type="entry name" value="FG-GAP"/>
</dbReference>
<evidence type="ECO:0000313" key="2">
    <source>
        <dbReference type="EMBL" id="SUZ71429.1"/>
    </source>
</evidence>
<dbReference type="Pfam" id="PF14312">
    <property type="entry name" value="FG-GAP_2"/>
    <property type="match status" value="1"/>
</dbReference>